<keyword evidence="1" id="KW-0812">Transmembrane</keyword>
<evidence type="ECO:0000313" key="2">
    <source>
        <dbReference type="EMBL" id="SEJ96042.1"/>
    </source>
</evidence>
<evidence type="ECO:0000256" key="1">
    <source>
        <dbReference type="SAM" id="Phobius"/>
    </source>
</evidence>
<name>A0A1H7D8Y9_9BURK</name>
<keyword evidence="3" id="KW-1185">Reference proteome</keyword>
<evidence type="ECO:0000313" key="3">
    <source>
        <dbReference type="Proteomes" id="UP000198866"/>
    </source>
</evidence>
<feature type="transmembrane region" description="Helical" evidence="1">
    <location>
        <begin position="29"/>
        <end position="47"/>
    </location>
</feature>
<sequence length="52" mass="5422">MVQMVMNAAGHSAGNIAQQVRGPMLFQKLAGLAIVSSGYAVIVANLLHSISR</sequence>
<keyword evidence="1" id="KW-1133">Transmembrane helix</keyword>
<organism evidence="2 3">
    <name type="scientific">Paraburkholderia diazotrophica</name>
    <dbReference type="NCBI Taxonomy" id="667676"/>
    <lineage>
        <taxon>Bacteria</taxon>
        <taxon>Pseudomonadati</taxon>
        <taxon>Pseudomonadota</taxon>
        <taxon>Betaproteobacteria</taxon>
        <taxon>Burkholderiales</taxon>
        <taxon>Burkholderiaceae</taxon>
        <taxon>Paraburkholderia</taxon>
    </lineage>
</organism>
<keyword evidence="1" id="KW-0472">Membrane</keyword>
<gene>
    <name evidence="2" type="ORF">SAMN05192539_102624</name>
</gene>
<dbReference type="Proteomes" id="UP000198866">
    <property type="component" value="Unassembled WGS sequence"/>
</dbReference>
<protein>
    <submittedName>
        <fullName evidence="2">Uncharacterized protein</fullName>
    </submittedName>
</protein>
<dbReference type="AlphaFoldDB" id="A0A1H7D8Y9"/>
<proteinExistence type="predicted"/>
<reference evidence="3" key="1">
    <citation type="submission" date="2016-10" db="EMBL/GenBank/DDBJ databases">
        <authorList>
            <person name="Varghese N."/>
            <person name="Submissions S."/>
        </authorList>
    </citation>
    <scope>NUCLEOTIDE SEQUENCE [LARGE SCALE GENOMIC DNA]</scope>
    <source>
        <strain evidence="3">LMG 26031</strain>
    </source>
</reference>
<dbReference type="RefSeq" id="WP_177200510.1">
    <property type="nucleotide sequence ID" value="NZ_FNYE01000026.1"/>
</dbReference>
<accession>A0A1H7D8Y9</accession>
<dbReference type="EMBL" id="FNYE01000026">
    <property type="protein sequence ID" value="SEJ96042.1"/>
    <property type="molecule type" value="Genomic_DNA"/>
</dbReference>